<dbReference type="SUPFAM" id="SSF46785">
    <property type="entry name" value="Winged helix' DNA-binding domain"/>
    <property type="match status" value="1"/>
</dbReference>
<reference evidence="6 7" key="1">
    <citation type="submission" date="2022-03" db="EMBL/GenBank/DDBJ databases">
        <title>Isotopic signatures of nitrous oxide derived from detoxification processes.</title>
        <authorList>
            <person name="Behrendt U."/>
            <person name="Buchen C."/>
            <person name="Well R."/>
            <person name="Ulrich A."/>
            <person name="Rohe L."/>
            <person name="Kolb S."/>
            <person name="Schloter M."/>
            <person name="Horn M.A."/>
            <person name="Augustin J."/>
        </authorList>
    </citation>
    <scope>NUCLEOTIDE SEQUENCE [LARGE SCALE GENOMIC DNA]</scope>
    <source>
        <strain evidence="6 7">S4-C24</strain>
    </source>
</reference>
<dbReference type="PRINTS" id="PR00598">
    <property type="entry name" value="HTHMARR"/>
</dbReference>
<evidence type="ECO:0000259" key="5">
    <source>
        <dbReference type="PROSITE" id="PS50995"/>
    </source>
</evidence>
<feature type="compositionally biased region" description="Gly residues" evidence="4">
    <location>
        <begin position="11"/>
        <end position="21"/>
    </location>
</feature>
<dbReference type="InterPro" id="IPR036388">
    <property type="entry name" value="WH-like_DNA-bd_sf"/>
</dbReference>
<keyword evidence="2" id="KW-0238">DNA-binding</keyword>
<evidence type="ECO:0000313" key="6">
    <source>
        <dbReference type="EMBL" id="UNK45657.1"/>
    </source>
</evidence>
<dbReference type="InterPro" id="IPR011991">
    <property type="entry name" value="ArsR-like_HTH"/>
</dbReference>
<dbReference type="SMART" id="SM00347">
    <property type="entry name" value="HTH_MARR"/>
    <property type="match status" value="1"/>
</dbReference>
<evidence type="ECO:0000256" key="2">
    <source>
        <dbReference type="ARBA" id="ARBA00023125"/>
    </source>
</evidence>
<accession>A0ABY3W5U4</accession>
<sequence>MSLHDALNGAGTTGSGNGHTNGNGYRHQTTGERFRTFVDSAVARAESALEFEDPMVLRLSLMLRKVNQLMADDANRKVHQIEGWTQASFRVCFGLWVVGPMPPHQIASASNMSRATVSAAIKKIEEDGLISREPSAVDQRSTVLRLTPAGEAAVVRTYQSHIGLEHDWLQPLTETERLLLFMLLGKLLDGPAAQEGRA</sequence>
<keyword evidence="7" id="KW-1185">Reference proteome</keyword>
<dbReference type="PANTHER" id="PTHR42756:SF1">
    <property type="entry name" value="TRANSCRIPTIONAL REPRESSOR OF EMRAB OPERON"/>
    <property type="match status" value="1"/>
</dbReference>
<dbReference type="Gene3D" id="1.10.10.10">
    <property type="entry name" value="Winged helix-like DNA-binding domain superfamily/Winged helix DNA-binding domain"/>
    <property type="match status" value="1"/>
</dbReference>
<evidence type="ECO:0000256" key="1">
    <source>
        <dbReference type="ARBA" id="ARBA00023015"/>
    </source>
</evidence>
<keyword evidence="1" id="KW-0805">Transcription regulation</keyword>
<dbReference type="RefSeq" id="WP_241913848.1">
    <property type="nucleotide sequence ID" value="NZ_CP093326.1"/>
</dbReference>
<evidence type="ECO:0000256" key="4">
    <source>
        <dbReference type="SAM" id="MobiDB-lite"/>
    </source>
</evidence>
<dbReference type="Proteomes" id="UP000829069">
    <property type="component" value="Chromosome"/>
</dbReference>
<keyword evidence="3" id="KW-0804">Transcription</keyword>
<dbReference type="CDD" id="cd00090">
    <property type="entry name" value="HTH_ARSR"/>
    <property type="match status" value="1"/>
</dbReference>
<organism evidence="6 7">
    <name type="scientific">Arthrobacter sulfonylureivorans</name>
    <dbReference type="NCBI Taxonomy" id="2486855"/>
    <lineage>
        <taxon>Bacteria</taxon>
        <taxon>Bacillati</taxon>
        <taxon>Actinomycetota</taxon>
        <taxon>Actinomycetes</taxon>
        <taxon>Micrococcales</taxon>
        <taxon>Micrococcaceae</taxon>
        <taxon>Arthrobacter</taxon>
    </lineage>
</organism>
<gene>
    <name evidence="6" type="ORF">MNQ99_17350</name>
</gene>
<dbReference type="InterPro" id="IPR000835">
    <property type="entry name" value="HTH_MarR-typ"/>
</dbReference>
<dbReference type="PROSITE" id="PS50995">
    <property type="entry name" value="HTH_MARR_2"/>
    <property type="match status" value="1"/>
</dbReference>
<dbReference type="PANTHER" id="PTHR42756">
    <property type="entry name" value="TRANSCRIPTIONAL REGULATOR, MARR"/>
    <property type="match status" value="1"/>
</dbReference>
<feature type="region of interest" description="Disordered" evidence="4">
    <location>
        <begin position="1"/>
        <end position="28"/>
    </location>
</feature>
<dbReference type="EMBL" id="CP093326">
    <property type="protein sequence ID" value="UNK45657.1"/>
    <property type="molecule type" value="Genomic_DNA"/>
</dbReference>
<proteinExistence type="predicted"/>
<evidence type="ECO:0000256" key="3">
    <source>
        <dbReference type="ARBA" id="ARBA00023163"/>
    </source>
</evidence>
<evidence type="ECO:0000313" key="7">
    <source>
        <dbReference type="Proteomes" id="UP000829069"/>
    </source>
</evidence>
<protein>
    <submittedName>
        <fullName evidence="6">MarR family transcriptional regulator</fullName>
    </submittedName>
</protein>
<dbReference type="InterPro" id="IPR036390">
    <property type="entry name" value="WH_DNA-bd_sf"/>
</dbReference>
<dbReference type="Pfam" id="PF01047">
    <property type="entry name" value="MarR"/>
    <property type="match status" value="1"/>
</dbReference>
<name>A0ABY3W5U4_9MICC</name>
<feature type="domain" description="HTH marR-type" evidence="5">
    <location>
        <begin position="52"/>
        <end position="189"/>
    </location>
</feature>